<feature type="region of interest" description="Disordered" evidence="1">
    <location>
        <begin position="142"/>
        <end position="201"/>
    </location>
</feature>
<organism evidence="2 3">
    <name type="scientific">Ligilactobacillus animalis</name>
    <dbReference type="NCBI Taxonomy" id="1605"/>
    <lineage>
        <taxon>Bacteria</taxon>
        <taxon>Bacillati</taxon>
        <taxon>Bacillota</taxon>
        <taxon>Bacilli</taxon>
        <taxon>Lactobacillales</taxon>
        <taxon>Lactobacillaceae</taxon>
        <taxon>Ligilactobacillus</taxon>
    </lineage>
</organism>
<keyword evidence="3" id="KW-1185">Reference proteome</keyword>
<evidence type="ECO:0000256" key="1">
    <source>
        <dbReference type="SAM" id="MobiDB-lite"/>
    </source>
</evidence>
<evidence type="ECO:0000313" key="2">
    <source>
        <dbReference type="EMBL" id="KDA46381.1"/>
    </source>
</evidence>
<comment type="caution">
    <text evidence="2">The sequence shown here is derived from an EMBL/GenBank/DDBJ whole genome shotgun (WGS) entry which is preliminary data.</text>
</comment>
<gene>
    <name evidence="2" type="ORF">Lani381_0401</name>
</gene>
<reference evidence="2 3" key="1">
    <citation type="submission" date="2014-04" db="EMBL/GenBank/DDBJ databases">
        <title>Draft Genome Sequence of Lactobacillus animalis 381-IL-28.</title>
        <authorList>
            <person name="Sturino J.M."/>
            <person name="Rajendran M."/>
            <person name="Altermann E."/>
        </authorList>
    </citation>
    <scope>NUCLEOTIDE SEQUENCE [LARGE SCALE GENOMIC DNA]</scope>
    <source>
        <strain evidence="2 3">381-IL-28</strain>
    </source>
</reference>
<name>A0ABR4RR11_9LACO</name>
<accession>A0ABR4RR11</accession>
<dbReference type="EMBL" id="JMHU01000004">
    <property type="protein sequence ID" value="KDA46381.1"/>
    <property type="molecule type" value="Genomic_DNA"/>
</dbReference>
<protein>
    <submittedName>
        <fullName evidence="2">Uncharacterized protein</fullName>
    </submittedName>
</protein>
<proteinExistence type="predicted"/>
<dbReference type="Proteomes" id="UP000027129">
    <property type="component" value="Unassembled WGS sequence"/>
</dbReference>
<sequence length="340" mass="39209">MVDQLTQSISLEKEVIEMKQALHKLNQFGFTQVPNEVLDDERLKWADKGLFAYLWRQSDEWQFYENEIIKHAADGRDAFRTAKNHLIEFGYLVIEQTRDKNGRMSLGKWYLNPYPGRKIVKSLEKAQDKGVSTVDGFSVNGKTADGLSADGKPTTNNTNSNNTNNNNTNSKKRLLSELASSSDVPPKNQKKKRQYDPDSKPYRCAVKLQDEILKNKPDFKKPDLQKWADTFRLMNERDGRIWKTIGKVIIYATQDDFWRSNILSADKLRKQFDRLEMQMGEGNKGKRVIVKETLPDWVTDEVKKEPEKIDPEKLKKLHAEADKLLAELEETDPDKGAKST</sequence>
<evidence type="ECO:0000313" key="3">
    <source>
        <dbReference type="Proteomes" id="UP000027129"/>
    </source>
</evidence>
<feature type="compositionally biased region" description="Low complexity" evidence="1">
    <location>
        <begin position="154"/>
        <end position="169"/>
    </location>
</feature>